<dbReference type="SUPFAM" id="SSF56091">
    <property type="entry name" value="DNA ligase/mRNA capping enzyme, catalytic domain"/>
    <property type="match status" value="1"/>
</dbReference>
<accession>A0A6G7VDE7</accession>
<feature type="binding site" evidence="14">
    <location>
        <position position="412"/>
    </location>
    <ligand>
        <name>Zn(2+)</name>
        <dbReference type="ChEBI" id="CHEBI:29105"/>
    </ligand>
</feature>
<dbReference type="FunFam" id="1.10.150.20:FF:000007">
    <property type="entry name" value="DNA ligase"/>
    <property type="match status" value="1"/>
</dbReference>
<dbReference type="PANTHER" id="PTHR23389">
    <property type="entry name" value="CHROMOSOME TRANSMISSION FIDELITY FACTOR 18"/>
    <property type="match status" value="1"/>
</dbReference>
<feature type="binding site" evidence="14">
    <location>
        <position position="115"/>
    </location>
    <ligand>
        <name>NAD(+)</name>
        <dbReference type="ChEBI" id="CHEBI:57540"/>
    </ligand>
</feature>
<dbReference type="InterPro" id="IPR036420">
    <property type="entry name" value="BRCT_dom_sf"/>
</dbReference>
<dbReference type="InterPro" id="IPR010994">
    <property type="entry name" value="RuvA_2-like"/>
</dbReference>
<dbReference type="PROSITE" id="PS50172">
    <property type="entry name" value="BRCT"/>
    <property type="match status" value="1"/>
</dbReference>
<keyword evidence="6 14" id="KW-0479">Metal-binding</keyword>
<dbReference type="Proteomes" id="UP000502699">
    <property type="component" value="Chromosome"/>
</dbReference>
<dbReference type="Pfam" id="PF03119">
    <property type="entry name" value="DNA_ligase_ZBD"/>
    <property type="match status" value="1"/>
</dbReference>
<keyword evidence="10 14" id="KW-0520">NAD</keyword>
<dbReference type="InterPro" id="IPR041663">
    <property type="entry name" value="DisA/LigA_HHH"/>
</dbReference>
<keyword evidence="18" id="KW-1185">Reference proteome</keyword>
<keyword evidence="9 14" id="KW-0460">Magnesium</keyword>
<dbReference type="FunFam" id="1.10.150.20:FF:000006">
    <property type="entry name" value="DNA ligase"/>
    <property type="match status" value="1"/>
</dbReference>
<evidence type="ECO:0000256" key="4">
    <source>
        <dbReference type="ARBA" id="ARBA00022598"/>
    </source>
</evidence>
<organism evidence="17 18">
    <name type="scientific">Caldichromatium japonicum</name>
    <dbReference type="NCBI Taxonomy" id="2699430"/>
    <lineage>
        <taxon>Bacteria</taxon>
        <taxon>Pseudomonadati</taxon>
        <taxon>Pseudomonadota</taxon>
        <taxon>Gammaproteobacteria</taxon>
        <taxon>Chromatiales</taxon>
        <taxon>Chromatiaceae</taxon>
        <taxon>Caldichromatium</taxon>
    </lineage>
</organism>
<dbReference type="FunFam" id="1.10.287.610:FF:000002">
    <property type="entry name" value="DNA ligase"/>
    <property type="match status" value="1"/>
</dbReference>
<keyword evidence="7 14" id="KW-0227">DNA damage</keyword>
<feature type="binding site" evidence="14">
    <location>
        <position position="315"/>
    </location>
    <ligand>
        <name>NAD(+)</name>
        <dbReference type="ChEBI" id="CHEBI:57540"/>
    </ligand>
</feature>
<keyword evidence="11 14" id="KW-0234">DNA repair</keyword>
<feature type="binding site" evidence="14">
    <location>
        <position position="409"/>
    </location>
    <ligand>
        <name>Zn(2+)</name>
        <dbReference type="ChEBI" id="CHEBI:29105"/>
    </ligand>
</feature>
<dbReference type="PROSITE" id="PS01055">
    <property type="entry name" value="DNA_LIGASE_N1"/>
    <property type="match status" value="1"/>
</dbReference>
<evidence type="ECO:0000256" key="8">
    <source>
        <dbReference type="ARBA" id="ARBA00022833"/>
    </source>
</evidence>
<evidence type="ECO:0000256" key="1">
    <source>
        <dbReference type="ARBA" id="ARBA00004067"/>
    </source>
</evidence>
<dbReference type="SUPFAM" id="SSF50249">
    <property type="entry name" value="Nucleic acid-binding proteins"/>
    <property type="match status" value="1"/>
</dbReference>
<evidence type="ECO:0000256" key="12">
    <source>
        <dbReference type="ARBA" id="ARBA00034005"/>
    </source>
</evidence>
<dbReference type="NCBIfam" id="NF005932">
    <property type="entry name" value="PRK07956.1"/>
    <property type="match status" value="1"/>
</dbReference>
<evidence type="ECO:0000313" key="18">
    <source>
        <dbReference type="Proteomes" id="UP000502699"/>
    </source>
</evidence>
<dbReference type="Pfam" id="PF01653">
    <property type="entry name" value="DNA_ligase_aden"/>
    <property type="match status" value="1"/>
</dbReference>
<dbReference type="Gene3D" id="2.40.50.140">
    <property type="entry name" value="Nucleic acid-binding proteins"/>
    <property type="match status" value="1"/>
</dbReference>
<evidence type="ECO:0000256" key="7">
    <source>
        <dbReference type="ARBA" id="ARBA00022763"/>
    </source>
</evidence>
<dbReference type="RefSeq" id="WP_166270757.1">
    <property type="nucleotide sequence ID" value="NZ_CP048029.1"/>
</dbReference>
<dbReference type="CDD" id="cd17748">
    <property type="entry name" value="BRCT_DNA_ligase_like"/>
    <property type="match status" value="1"/>
</dbReference>
<dbReference type="InterPro" id="IPR013839">
    <property type="entry name" value="DNAligase_adenylation"/>
</dbReference>
<dbReference type="Gene3D" id="1.10.287.610">
    <property type="entry name" value="Helix hairpin bin"/>
    <property type="match status" value="1"/>
</dbReference>
<protein>
    <recommendedName>
        <fullName evidence="3 14">DNA ligase</fullName>
        <ecNumber evidence="2 14">6.5.1.2</ecNumber>
    </recommendedName>
    <alternativeName>
        <fullName evidence="14">Polydeoxyribonucleotide synthase [NAD(+)]</fullName>
    </alternativeName>
</protein>
<evidence type="ECO:0000256" key="13">
    <source>
        <dbReference type="ARBA" id="ARBA00060881"/>
    </source>
</evidence>
<dbReference type="SMART" id="SM00532">
    <property type="entry name" value="LIGANc"/>
    <property type="match status" value="1"/>
</dbReference>
<comment type="cofactor">
    <cofactor evidence="14">
        <name>Mg(2+)</name>
        <dbReference type="ChEBI" id="CHEBI:18420"/>
    </cofactor>
    <cofactor evidence="14">
        <name>Mn(2+)</name>
        <dbReference type="ChEBI" id="CHEBI:29035"/>
    </cofactor>
</comment>
<dbReference type="GO" id="GO:0003677">
    <property type="term" value="F:DNA binding"/>
    <property type="evidence" value="ECO:0007669"/>
    <property type="project" value="InterPro"/>
</dbReference>
<evidence type="ECO:0000256" key="11">
    <source>
        <dbReference type="ARBA" id="ARBA00023204"/>
    </source>
</evidence>
<gene>
    <name evidence="14 17" type="primary">ligA</name>
    <name evidence="17" type="ORF">GWK36_08340</name>
</gene>
<evidence type="ECO:0000256" key="14">
    <source>
        <dbReference type="HAMAP-Rule" id="MF_01588"/>
    </source>
</evidence>
<dbReference type="InterPro" id="IPR001679">
    <property type="entry name" value="DNA_ligase"/>
</dbReference>
<dbReference type="Pfam" id="PF00533">
    <property type="entry name" value="BRCT"/>
    <property type="match status" value="1"/>
</dbReference>
<evidence type="ECO:0000256" key="10">
    <source>
        <dbReference type="ARBA" id="ARBA00023027"/>
    </source>
</evidence>
<feature type="binding site" evidence="14">
    <location>
        <position position="433"/>
    </location>
    <ligand>
        <name>Zn(2+)</name>
        <dbReference type="ChEBI" id="CHEBI:29105"/>
    </ligand>
</feature>
<dbReference type="PANTHER" id="PTHR23389:SF9">
    <property type="entry name" value="DNA LIGASE"/>
    <property type="match status" value="1"/>
</dbReference>
<dbReference type="SUPFAM" id="SSF52113">
    <property type="entry name" value="BRCT domain"/>
    <property type="match status" value="1"/>
</dbReference>
<evidence type="ECO:0000256" key="15">
    <source>
        <dbReference type="RuleBase" id="RU000618"/>
    </source>
</evidence>
<comment type="function">
    <text evidence="1 14">DNA ligase that catalyzes the formation of phosphodiester linkages between 5'-phosphoryl and 3'-hydroxyl groups in double-stranded DNA using NAD as a coenzyme and as the energy source for the reaction. It is essential for DNA replication and repair of damaged DNA.</text>
</comment>
<dbReference type="EMBL" id="CP048029">
    <property type="protein sequence ID" value="QIK37994.1"/>
    <property type="molecule type" value="Genomic_DNA"/>
</dbReference>
<comment type="catalytic activity">
    <reaction evidence="12 14 15">
        <text>NAD(+) + (deoxyribonucleotide)n-3'-hydroxyl + 5'-phospho-(deoxyribonucleotide)m = (deoxyribonucleotide)n+m + AMP + beta-nicotinamide D-nucleotide.</text>
        <dbReference type="EC" id="6.5.1.2"/>
    </reaction>
</comment>
<dbReference type="KEGG" id="cjap:GWK36_08340"/>
<keyword evidence="8 14" id="KW-0862">Zinc</keyword>
<feature type="binding site" evidence="14">
    <location>
        <position position="138"/>
    </location>
    <ligand>
        <name>NAD(+)</name>
        <dbReference type="ChEBI" id="CHEBI:57540"/>
    </ligand>
</feature>
<dbReference type="SUPFAM" id="SSF47781">
    <property type="entry name" value="RuvA domain 2-like"/>
    <property type="match status" value="1"/>
</dbReference>
<dbReference type="AlphaFoldDB" id="A0A6G7VDE7"/>
<dbReference type="InterPro" id="IPR033136">
    <property type="entry name" value="DNA_ligase_CS"/>
</dbReference>
<keyword evidence="5 14" id="KW-0235">DNA replication</keyword>
<evidence type="ECO:0000256" key="5">
    <source>
        <dbReference type="ARBA" id="ARBA00022705"/>
    </source>
</evidence>
<dbReference type="HAMAP" id="MF_01588">
    <property type="entry name" value="DNA_ligase_A"/>
    <property type="match status" value="1"/>
</dbReference>
<dbReference type="FunFam" id="3.30.470.30:FF:000001">
    <property type="entry name" value="DNA ligase"/>
    <property type="match status" value="1"/>
</dbReference>
<dbReference type="FunFam" id="2.40.50.140:FF:000012">
    <property type="entry name" value="DNA ligase"/>
    <property type="match status" value="1"/>
</dbReference>
<dbReference type="InterPro" id="IPR004149">
    <property type="entry name" value="Znf_DNAligase_C4"/>
</dbReference>
<proteinExistence type="inferred from homology"/>
<dbReference type="SMART" id="SM00278">
    <property type="entry name" value="HhH1"/>
    <property type="match status" value="4"/>
</dbReference>
<dbReference type="GO" id="GO:0005829">
    <property type="term" value="C:cytosol"/>
    <property type="evidence" value="ECO:0007669"/>
    <property type="project" value="TreeGrafter"/>
</dbReference>
<dbReference type="InterPro" id="IPR001357">
    <property type="entry name" value="BRCT_dom"/>
</dbReference>
<evidence type="ECO:0000313" key="17">
    <source>
        <dbReference type="EMBL" id="QIK37994.1"/>
    </source>
</evidence>
<dbReference type="NCBIfam" id="TIGR00575">
    <property type="entry name" value="dnlj"/>
    <property type="match status" value="1"/>
</dbReference>
<feature type="binding site" evidence="14">
    <location>
        <begin position="83"/>
        <end position="84"/>
    </location>
    <ligand>
        <name>NAD(+)</name>
        <dbReference type="ChEBI" id="CHEBI:57540"/>
    </ligand>
</feature>
<comment type="similarity">
    <text evidence="13 14">Belongs to the NAD-dependent DNA ligase family. LigA subfamily.</text>
</comment>
<name>A0A6G7VDE7_9GAMM</name>
<dbReference type="GO" id="GO:0003911">
    <property type="term" value="F:DNA ligase (NAD+) activity"/>
    <property type="evidence" value="ECO:0007669"/>
    <property type="project" value="UniProtKB-UniRule"/>
</dbReference>
<evidence type="ECO:0000256" key="9">
    <source>
        <dbReference type="ARBA" id="ARBA00022842"/>
    </source>
</evidence>
<dbReference type="EC" id="6.5.1.2" evidence="2 14"/>
<dbReference type="InterPro" id="IPR013840">
    <property type="entry name" value="DNAligase_N"/>
</dbReference>
<keyword evidence="4 14" id="KW-0436">Ligase</keyword>
<dbReference type="InterPro" id="IPR003583">
    <property type="entry name" value="Hlx-hairpin-Hlx_DNA-bd_motif"/>
</dbReference>
<dbReference type="Gene3D" id="3.30.470.30">
    <property type="entry name" value="DNA ligase/mRNA capping enzyme"/>
    <property type="match status" value="1"/>
</dbReference>
<evidence type="ECO:0000256" key="6">
    <source>
        <dbReference type="ARBA" id="ARBA00022723"/>
    </source>
</evidence>
<dbReference type="PIRSF" id="PIRSF001604">
    <property type="entry name" value="LigA"/>
    <property type="match status" value="1"/>
</dbReference>
<evidence type="ECO:0000256" key="2">
    <source>
        <dbReference type="ARBA" id="ARBA00012722"/>
    </source>
</evidence>
<feature type="binding site" evidence="14">
    <location>
        <position position="175"/>
    </location>
    <ligand>
        <name>NAD(+)</name>
        <dbReference type="ChEBI" id="CHEBI:57540"/>
    </ligand>
</feature>
<dbReference type="Gene3D" id="3.40.50.10190">
    <property type="entry name" value="BRCT domain"/>
    <property type="match status" value="1"/>
</dbReference>
<feature type="binding site" evidence="14">
    <location>
        <position position="291"/>
    </location>
    <ligand>
        <name>NAD(+)</name>
        <dbReference type="ChEBI" id="CHEBI:57540"/>
    </ligand>
</feature>
<dbReference type="GO" id="GO:0046872">
    <property type="term" value="F:metal ion binding"/>
    <property type="evidence" value="ECO:0007669"/>
    <property type="project" value="UniProtKB-KW"/>
</dbReference>
<evidence type="ECO:0000259" key="16">
    <source>
        <dbReference type="PROSITE" id="PS50172"/>
    </source>
</evidence>
<dbReference type="Pfam" id="PF12826">
    <property type="entry name" value="HHH_2"/>
    <property type="match status" value="1"/>
</dbReference>
<dbReference type="GO" id="GO:0006281">
    <property type="term" value="P:DNA repair"/>
    <property type="evidence" value="ECO:0007669"/>
    <property type="project" value="UniProtKB-KW"/>
</dbReference>
<dbReference type="Gene3D" id="6.20.10.30">
    <property type="match status" value="1"/>
</dbReference>
<keyword evidence="14" id="KW-0464">Manganese</keyword>
<sequence length="672" mass="73919">MTRDEALQRIEALRAEIRYHDHRYYVLDDPEVTDAEYDQLIAELKALESAYPDLVTADSPTQRVGGEPRPELATVRHSVPMLSLDNAMDDLALAEFDRRIRAAFPELGPVPYTAEPKLDGLAVSLRYERGTLTLAATRGDGTLGEDVTHNARTIPSVLLRLLGTDWPEVLEVRGEVYMTRSGFEHLNRALARRGERTFANPRNAAAGSLRQLDPRIVAQRPLRFCAYGWGELSVDPGISQFAMLQRLAAWGLPISPELRLVEGLEGCRAYFAELGSRREGLDYDIDGVVFKLDRIDLQQALGTTSHHPRWAIARKFPAQEALTVVEAIEFQVGRTGAITPVANLRPVQVAGATVSRASLHNFDELRRKDVRVGDTVIVRRAGEVIPEIVRVLAEHRPLGSKPVEPPTHCPVCGAEVLRPEGEVIARCSAGLWCPAQRKETIRHFASRRALDIQGLGERLIDRLVDLGWVREPADLYTLQQAQLAELERMGDKSAANLISAIERSKETTLARLIYALGIREVGETTARLLAERFPDLEELMVADEESLMQVEGIGPVVAAQIRGFMVEPHNRAAIAHLITAGVRWPRQGPSVGSTSLPLAGKTFVITGTLSKPRELIKARLESLGARVSDGVSRQTDYLIVGANPGSKLAKAQALGVAVLDEAGFASLIEDFI</sequence>
<dbReference type="InterPro" id="IPR004150">
    <property type="entry name" value="NAD_DNA_ligase_OB"/>
</dbReference>
<reference evidence="18" key="1">
    <citation type="submission" date="2020-01" db="EMBL/GenBank/DDBJ databases">
        <title>Caldichromatium gen. nov., sp. nov., a thermophilic purple sulfur bacterium member of the family Chromatiaceae isolated from Nakabusa hot spring, Japan.</title>
        <authorList>
            <person name="Saini M.K."/>
            <person name="Hanada S."/>
            <person name="Tank M."/>
        </authorList>
    </citation>
    <scope>NUCLEOTIDE SEQUENCE [LARGE SCALE GENOMIC DNA]</scope>
    <source>
        <strain evidence="18">No.7</strain>
    </source>
</reference>
<dbReference type="Gene3D" id="1.10.150.20">
    <property type="entry name" value="5' to 3' exonuclease, C-terminal subdomain"/>
    <property type="match status" value="2"/>
</dbReference>
<dbReference type="GO" id="GO:0006260">
    <property type="term" value="P:DNA replication"/>
    <property type="evidence" value="ECO:0007669"/>
    <property type="project" value="UniProtKB-KW"/>
</dbReference>
<feature type="domain" description="BRCT" evidence="16">
    <location>
        <begin position="593"/>
        <end position="672"/>
    </location>
</feature>
<dbReference type="InterPro" id="IPR012340">
    <property type="entry name" value="NA-bd_OB-fold"/>
</dbReference>
<comment type="caution">
    <text evidence="14">Lacks conserved residue(s) required for the propagation of feature annotation.</text>
</comment>
<dbReference type="SMART" id="SM00292">
    <property type="entry name" value="BRCT"/>
    <property type="match status" value="1"/>
</dbReference>
<dbReference type="CDD" id="cd00114">
    <property type="entry name" value="LIGANc"/>
    <property type="match status" value="1"/>
</dbReference>
<dbReference type="PROSITE" id="PS01056">
    <property type="entry name" value="DNA_LIGASE_N2"/>
    <property type="match status" value="1"/>
</dbReference>
<dbReference type="Pfam" id="PF03120">
    <property type="entry name" value="OB_DNA_ligase"/>
    <property type="match status" value="1"/>
</dbReference>
<evidence type="ECO:0000256" key="3">
    <source>
        <dbReference type="ARBA" id="ARBA00013308"/>
    </source>
</evidence>
<feature type="active site" description="N6-AMP-lysine intermediate" evidence="14">
    <location>
        <position position="117"/>
    </location>
</feature>
<feature type="binding site" evidence="14">
    <location>
        <begin position="34"/>
        <end position="38"/>
    </location>
    <ligand>
        <name>NAD(+)</name>
        <dbReference type="ChEBI" id="CHEBI:57540"/>
    </ligand>
</feature>
<dbReference type="Pfam" id="PF14520">
    <property type="entry name" value="HHH_5"/>
    <property type="match status" value="1"/>
</dbReference>
<dbReference type="InterPro" id="IPR018239">
    <property type="entry name" value="DNA_ligase_AS"/>
</dbReference>